<evidence type="ECO:0000313" key="4">
    <source>
        <dbReference type="Proteomes" id="UP001107558"/>
    </source>
</evidence>
<keyword evidence="2" id="KW-0677">Repeat</keyword>
<evidence type="ECO:0000313" key="3">
    <source>
        <dbReference type="EMBL" id="KAG5670653.1"/>
    </source>
</evidence>
<protein>
    <submittedName>
        <fullName evidence="3">Uncharacterized protein</fullName>
    </submittedName>
</protein>
<keyword evidence="1" id="KW-0433">Leucine-rich repeat</keyword>
<comment type="caution">
    <text evidence="3">The sequence shown here is derived from an EMBL/GenBank/DDBJ whole genome shotgun (WGS) entry which is preliminary data.</text>
</comment>
<organism evidence="3 4">
    <name type="scientific">Polypedilum vanderplanki</name>
    <name type="common">Sleeping chironomid midge</name>
    <dbReference type="NCBI Taxonomy" id="319348"/>
    <lineage>
        <taxon>Eukaryota</taxon>
        <taxon>Metazoa</taxon>
        <taxon>Ecdysozoa</taxon>
        <taxon>Arthropoda</taxon>
        <taxon>Hexapoda</taxon>
        <taxon>Insecta</taxon>
        <taxon>Pterygota</taxon>
        <taxon>Neoptera</taxon>
        <taxon>Endopterygota</taxon>
        <taxon>Diptera</taxon>
        <taxon>Nematocera</taxon>
        <taxon>Chironomoidea</taxon>
        <taxon>Chironomidae</taxon>
        <taxon>Chironominae</taxon>
        <taxon>Polypedilum</taxon>
        <taxon>Polypedilum</taxon>
    </lineage>
</organism>
<dbReference type="Proteomes" id="UP001107558">
    <property type="component" value="Chromosome 3"/>
</dbReference>
<dbReference type="Gene3D" id="3.80.10.10">
    <property type="entry name" value="Ribonuclease Inhibitor"/>
    <property type="match status" value="1"/>
</dbReference>
<reference evidence="3" key="1">
    <citation type="submission" date="2021-03" db="EMBL/GenBank/DDBJ databases">
        <title>Chromosome level genome of the anhydrobiotic midge Polypedilum vanderplanki.</title>
        <authorList>
            <person name="Yoshida Y."/>
            <person name="Kikawada T."/>
            <person name="Gusev O."/>
        </authorList>
    </citation>
    <scope>NUCLEOTIDE SEQUENCE</scope>
    <source>
        <strain evidence="3">NIAS01</strain>
        <tissue evidence="3">Whole body or cell culture</tissue>
    </source>
</reference>
<dbReference type="InterPro" id="IPR032675">
    <property type="entry name" value="LRR_dom_sf"/>
</dbReference>
<proteinExistence type="predicted"/>
<evidence type="ECO:0000256" key="2">
    <source>
        <dbReference type="ARBA" id="ARBA00022737"/>
    </source>
</evidence>
<dbReference type="EMBL" id="JADBJN010000003">
    <property type="protein sequence ID" value="KAG5670653.1"/>
    <property type="molecule type" value="Genomic_DNA"/>
</dbReference>
<dbReference type="Pfam" id="PF13855">
    <property type="entry name" value="LRR_8"/>
    <property type="match status" value="1"/>
</dbReference>
<dbReference type="InterPro" id="IPR001611">
    <property type="entry name" value="Leu-rich_rpt"/>
</dbReference>
<dbReference type="SUPFAM" id="SSF52058">
    <property type="entry name" value="L domain-like"/>
    <property type="match status" value="1"/>
</dbReference>
<name>A0A9J6BLL9_POLVA</name>
<gene>
    <name evidence="3" type="ORF">PVAND_000901</name>
</gene>
<dbReference type="OrthoDB" id="2013775at2759"/>
<evidence type="ECO:0000256" key="1">
    <source>
        <dbReference type="ARBA" id="ARBA00022614"/>
    </source>
</evidence>
<accession>A0A9J6BLL9</accession>
<dbReference type="InterPro" id="IPR050333">
    <property type="entry name" value="SLRP"/>
</dbReference>
<dbReference type="PANTHER" id="PTHR45712:SF22">
    <property type="entry name" value="INSULIN-LIKE GROWTH FACTOR-BINDING PROTEIN COMPLEX ACID LABILE SUBUNIT"/>
    <property type="match status" value="1"/>
</dbReference>
<dbReference type="PANTHER" id="PTHR45712">
    <property type="entry name" value="AGAP008170-PA"/>
    <property type="match status" value="1"/>
</dbReference>
<keyword evidence="4" id="KW-1185">Reference proteome</keyword>
<sequence length="238" mass="27936">MEQKITSYYFNTKYYNEEVYMCIVENQTIDKKSPLKFVDFHGKENNNDVLAVSFRDCNISRIPQGLTKVFPNLKHLIIFNSGLSHVNRESLKEYCGLRSLSLSSNNILFIPGDLLEDMKDLEIFIVSNSKIQFIEPNIFDKLNNLKRVDLTRNMCINKRYDSLNPSLENATLEEIKKELKIKKNSSWKNIIESIKNFYETETDGLRNEIENQNKTTIMLLMQFHSCVLLFPHQKEYQA</sequence>
<dbReference type="AlphaFoldDB" id="A0A9J6BLL9"/>